<reference evidence="2" key="1">
    <citation type="journal article" date="2020" name="Fungal Divers.">
        <title>Resolving the Mortierellaceae phylogeny through synthesis of multi-gene phylogenetics and phylogenomics.</title>
        <authorList>
            <person name="Vandepol N."/>
            <person name="Liber J."/>
            <person name="Desiro A."/>
            <person name="Na H."/>
            <person name="Kennedy M."/>
            <person name="Barry K."/>
            <person name="Grigoriev I.V."/>
            <person name="Miller A.N."/>
            <person name="O'Donnell K."/>
            <person name="Stajich J.E."/>
            <person name="Bonito G."/>
        </authorList>
    </citation>
    <scope>NUCLEOTIDE SEQUENCE</scope>
    <source>
        <strain evidence="2">MES-2147</strain>
    </source>
</reference>
<organism evidence="2 3">
    <name type="scientific">Modicella reniformis</name>
    <dbReference type="NCBI Taxonomy" id="1440133"/>
    <lineage>
        <taxon>Eukaryota</taxon>
        <taxon>Fungi</taxon>
        <taxon>Fungi incertae sedis</taxon>
        <taxon>Mucoromycota</taxon>
        <taxon>Mortierellomycotina</taxon>
        <taxon>Mortierellomycetes</taxon>
        <taxon>Mortierellales</taxon>
        <taxon>Mortierellaceae</taxon>
        <taxon>Modicella</taxon>
    </lineage>
</organism>
<gene>
    <name evidence="2" type="ORF">BGZ65_004372</name>
</gene>
<comment type="caution">
    <text evidence="2">The sequence shown here is derived from an EMBL/GenBank/DDBJ whole genome shotgun (WGS) entry which is preliminary data.</text>
</comment>
<keyword evidence="1" id="KW-1133">Transmembrane helix</keyword>
<dbReference type="AlphaFoldDB" id="A0A9P6SM48"/>
<dbReference type="EMBL" id="JAAAHW010003751">
    <property type="protein sequence ID" value="KAF9981053.1"/>
    <property type="molecule type" value="Genomic_DNA"/>
</dbReference>
<sequence>MFVQFNIGNDQQKVCTRSFYKCRCVFSPSLQLSGEPSNNLQKMKSIFALLSIGTLAAVSLAAAVPTAVSPTTVVPATVVPAGPGGPQYKIMFTDHVMIQTLTHGSNDFRQCYCLSNTLSITIYGKGGGLIQAYSSNNCSGGYQVIGSDSELGNAQWVNSISFGPGGVNTLKPGDCPKYY</sequence>
<feature type="transmembrane region" description="Helical" evidence="1">
    <location>
        <begin position="46"/>
        <end position="68"/>
    </location>
</feature>
<keyword evidence="3" id="KW-1185">Reference proteome</keyword>
<evidence type="ECO:0000313" key="3">
    <source>
        <dbReference type="Proteomes" id="UP000749646"/>
    </source>
</evidence>
<protein>
    <submittedName>
        <fullName evidence="2">Uncharacterized protein</fullName>
    </submittedName>
</protein>
<name>A0A9P6SM48_9FUNG</name>
<accession>A0A9P6SM48</accession>
<evidence type="ECO:0000256" key="1">
    <source>
        <dbReference type="SAM" id="Phobius"/>
    </source>
</evidence>
<dbReference type="OrthoDB" id="2376661at2759"/>
<proteinExistence type="predicted"/>
<keyword evidence="1" id="KW-0812">Transmembrane</keyword>
<evidence type="ECO:0000313" key="2">
    <source>
        <dbReference type="EMBL" id="KAF9981053.1"/>
    </source>
</evidence>
<dbReference type="Proteomes" id="UP000749646">
    <property type="component" value="Unassembled WGS sequence"/>
</dbReference>
<keyword evidence="1" id="KW-0472">Membrane</keyword>